<dbReference type="Proteomes" id="UP000030302">
    <property type="component" value="Chromosome"/>
</dbReference>
<reference evidence="2" key="1">
    <citation type="journal article" date="2014" name="Soil Biol. Biochem.">
        <title>Structure and function of bacterial communities in ageing soils: Insights from the Mendocino ecological staircase.</title>
        <authorList>
            <person name="Uroz S."/>
            <person name="Tech J.J."/>
            <person name="Sawaya N.A."/>
            <person name="Frey-Klett P."/>
            <person name="Leveau J.H.J."/>
        </authorList>
    </citation>
    <scope>NUCLEOTIDE SEQUENCE [LARGE SCALE GENOMIC DNA]</scope>
    <source>
        <strain evidence="2">Cal35</strain>
    </source>
</reference>
<dbReference type="GO" id="GO:0015035">
    <property type="term" value="F:protein-disulfide reductase activity"/>
    <property type="evidence" value="ECO:0007669"/>
    <property type="project" value="InterPro"/>
</dbReference>
<proteinExistence type="predicted"/>
<name>A0A0A1F5K5_9BURK</name>
<evidence type="ECO:0000313" key="2">
    <source>
        <dbReference type="Proteomes" id="UP000030302"/>
    </source>
</evidence>
<accession>A0A0A1F5K5</accession>
<evidence type="ECO:0008006" key="3">
    <source>
        <dbReference type="Google" id="ProtNLM"/>
    </source>
</evidence>
<keyword evidence="2" id="KW-1185">Reference proteome</keyword>
<dbReference type="AlphaFoldDB" id="A0A0A1F5K5"/>
<dbReference type="OrthoDB" id="9785438at2"/>
<dbReference type="RefSeq" id="WP_038485116.1">
    <property type="nucleotide sequence ID" value="NZ_CP009962.1"/>
</dbReference>
<dbReference type="KEGG" id="care:LT85_0616"/>
<organism evidence="1 2">
    <name type="scientific">Collimonas arenae</name>
    <dbReference type="NCBI Taxonomy" id="279058"/>
    <lineage>
        <taxon>Bacteria</taxon>
        <taxon>Pseudomonadati</taxon>
        <taxon>Pseudomonadota</taxon>
        <taxon>Betaproteobacteria</taxon>
        <taxon>Burkholderiales</taxon>
        <taxon>Oxalobacteraceae</taxon>
        <taxon>Collimonas</taxon>
    </lineage>
</organism>
<dbReference type="Pfam" id="PF04134">
    <property type="entry name" value="DCC1-like"/>
    <property type="match status" value="1"/>
</dbReference>
<sequence length="135" mass="15694">MIIVFDAKCLICSTWVQFLLKHDRRRVFRFASMQSSAGVALLTQAGLSVTRLETLLLVDGERSYQHTAAIFRVLHQLGFPWKLAWIIWPLPAFIRDGAYRWIARNRYRLFGSSESCFLPAAKDRLRFVEDMSEII</sequence>
<protein>
    <recommendedName>
        <fullName evidence="3">DCC family thiol-disulfide oxidoreductase YuxK</fullName>
    </recommendedName>
</protein>
<gene>
    <name evidence="1" type="ORF">LT85_0616</name>
</gene>
<dbReference type="EMBL" id="CP009962">
    <property type="protein sequence ID" value="AIY39776.1"/>
    <property type="molecule type" value="Genomic_DNA"/>
</dbReference>
<dbReference type="InterPro" id="IPR007263">
    <property type="entry name" value="DCC1-like"/>
</dbReference>
<dbReference type="HOGENOM" id="CLU_092206_2_1_4"/>
<dbReference type="PANTHER" id="PTHR33639">
    <property type="entry name" value="THIOL-DISULFIDE OXIDOREDUCTASE DCC"/>
    <property type="match status" value="1"/>
</dbReference>
<dbReference type="PANTHER" id="PTHR33639:SF2">
    <property type="entry name" value="DUF393 DOMAIN-CONTAINING PROTEIN"/>
    <property type="match status" value="1"/>
</dbReference>
<dbReference type="InterPro" id="IPR052927">
    <property type="entry name" value="DCC_oxidoreductase"/>
</dbReference>
<evidence type="ECO:0000313" key="1">
    <source>
        <dbReference type="EMBL" id="AIY39776.1"/>
    </source>
</evidence>